<keyword evidence="2 4" id="KW-0560">Oxidoreductase</keyword>
<dbReference type="PANTHER" id="PTHR30041">
    <property type="entry name" value="ARSENATE REDUCTASE"/>
    <property type="match status" value="1"/>
</dbReference>
<dbReference type="InterPro" id="IPR006659">
    <property type="entry name" value="Arsenate_reductase"/>
</dbReference>
<organism evidence="5 6">
    <name type="scientific">Piscirickettsia salmonis</name>
    <dbReference type="NCBI Taxonomy" id="1238"/>
    <lineage>
        <taxon>Bacteria</taxon>
        <taxon>Pseudomonadati</taxon>
        <taxon>Pseudomonadota</taxon>
        <taxon>Gammaproteobacteria</taxon>
        <taxon>Thiotrichales</taxon>
        <taxon>Piscirickettsiaceae</taxon>
        <taxon>Piscirickettsia</taxon>
    </lineage>
</organism>
<dbReference type="OrthoDB" id="9790554at2"/>
<dbReference type="AlphaFoldDB" id="A0A1L6TCA3"/>
<dbReference type="EMBL" id="CP012508">
    <property type="protein sequence ID" value="ALB22928.1"/>
    <property type="molecule type" value="Genomic_DNA"/>
</dbReference>
<comment type="catalytic activity">
    <reaction evidence="4">
        <text>[glutaredoxin]-dithiol + arsenate + glutathione + H(+) = glutathionyl-S-S-[glutaredoxin] + arsenite + H2O</text>
        <dbReference type="Rhea" id="RHEA:22016"/>
        <dbReference type="Rhea" id="RHEA-COMP:10729"/>
        <dbReference type="Rhea" id="RHEA-COMP:17668"/>
        <dbReference type="ChEBI" id="CHEBI:15377"/>
        <dbReference type="ChEBI" id="CHEBI:15378"/>
        <dbReference type="ChEBI" id="CHEBI:29242"/>
        <dbReference type="ChEBI" id="CHEBI:29950"/>
        <dbReference type="ChEBI" id="CHEBI:48597"/>
        <dbReference type="ChEBI" id="CHEBI:57925"/>
        <dbReference type="ChEBI" id="CHEBI:146199"/>
        <dbReference type="EC" id="1.20.4.1"/>
    </reaction>
</comment>
<dbReference type="Gene3D" id="3.40.30.10">
    <property type="entry name" value="Glutaredoxin"/>
    <property type="match status" value="1"/>
</dbReference>
<evidence type="ECO:0000256" key="4">
    <source>
        <dbReference type="RuleBase" id="RU362029"/>
    </source>
</evidence>
<dbReference type="InterPro" id="IPR006660">
    <property type="entry name" value="Arsenate_reductase-like"/>
</dbReference>
<gene>
    <name evidence="5" type="ORF">KU39_1748</name>
</gene>
<dbReference type="RefSeq" id="WP_017376274.1">
    <property type="nucleotide sequence ID" value="NZ_CP012508.1"/>
</dbReference>
<dbReference type="Proteomes" id="UP000029558">
    <property type="component" value="Chromosome"/>
</dbReference>
<dbReference type="InterPro" id="IPR036249">
    <property type="entry name" value="Thioredoxin-like_sf"/>
</dbReference>
<dbReference type="CDD" id="cd03034">
    <property type="entry name" value="ArsC_ArsC"/>
    <property type="match status" value="1"/>
</dbReference>
<name>A0A1L6TCA3_PISSA</name>
<dbReference type="EC" id="1.20.4.1" evidence="4"/>
<proteinExistence type="inferred from homology"/>
<sequence length="115" mass="13290">MTTVTIYHNPRCSKSRAALAILEEKGHTANIVEYLKQGINEQEIQQLLNQLDLSIADILRHNEDYYKTHKLNTIIDEKILINHLVQAPKLLQRPIVTYNNKAIIARPPERVLEIL</sequence>
<evidence type="ECO:0000256" key="3">
    <source>
        <dbReference type="PROSITE-ProRule" id="PRU01282"/>
    </source>
</evidence>
<dbReference type="SUPFAM" id="SSF52833">
    <property type="entry name" value="Thioredoxin-like"/>
    <property type="match status" value="1"/>
</dbReference>
<comment type="similarity">
    <text evidence="1 3 4">Belongs to the ArsC family.</text>
</comment>
<accession>A0A1L6TCA3</accession>
<reference evidence="5 6" key="1">
    <citation type="journal article" date="2014" name="Genome Announc.">
        <title>Comparative Genome Analysis of Two Isolates of the Fish Pathogen Piscirickettsia salmonis from Different Hosts Reveals Major Differences in Virulence-Associated Secretion Systems.</title>
        <authorList>
            <person name="Bohle H."/>
            <person name="Henriquez P."/>
            <person name="Grothusen H."/>
            <person name="Navas E."/>
            <person name="Sandoval A."/>
            <person name="Bustamante F."/>
            <person name="Bustos P."/>
            <person name="Mancilla M."/>
        </authorList>
    </citation>
    <scope>NUCLEOTIDE SEQUENCE [LARGE SCALE GENOMIC DNA]</scope>
    <source>
        <strain evidence="6">B1-32597</strain>
    </source>
</reference>
<evidence type="ECO:0000313" key="5">
    <source>
        <dbReference type="EMBL" id="ALB22928.1"/>
    </source>
</evidence>
<dbReference type="Pfam" id="PF03960">
    <property type="entry name" value="ArsC"/>
    <property type="match status" value="1"/>
</dbReference>
<evidence type="ECO:0000256" key="2">
    <source>
        <dbReference type="ARBA" id="ARBA00023002"/>
    </source>
</evidence>
<dbReference type="PROSITE" id="PS51353">
    <property type="entry name" value="ARSC"/>
    <property type="match status" value="1"/>
</dbReference>
<dbReference type="NCBIfam" id="TIGR00014">
    <property type="entry name" value="arsC"/>
    <property type="match status" value="1"/>
</dbReference>
<evidence type="ECO:0000313" key="6">
    <source>
        <dbReference type="Proteomes" id="UP000029558"/>
    </source>
</evidence>
<evidence type="ECO:0000256" key="1">
    <source>
        <dbReference type="ARBA" id="ARBA00007198"/>
    </source>
</evidence>
<protein>
    <recommendedName>
        <fullName evidence="4">Arsenate reductase</fullName>
        <ecNumber evidence="4">1.20.4.1</ecNumber>
    </recommendedName>
</protein>
<dbReference type="PANTHER" id="PTHR30041:SF4">
    <property type="entry name" value="ARSENATE REDUCTASE"/>
    <property type="match status" value="1"/>
</dbReference>
<dbReference type="GO" id="GO:0008794">
    <property type="term" value="F:arsenate reductase (glutaredoxin) activity"/>
    <property type="evidence" value="ECO:0007669"/>
    <property type="project" value="UniProtKB-UniRule"/>
</dbReference>